<name>A0AA85FK86_9TREM</name>
<proteinExistence type="predicted"/>
<organism evidence="1 2">
    <name type="scientific">Schistosoma rodhaini</name>
    <dbReference type="NCBI Taxonomy" id="6188"/>
    <lineage>
        <taxon>Eukaryota</taxon>
        <taxon>Metazoa</taxon>
        <taxon>Spiralia</taxon>
        <taxon>Lophotrochozoa</taxon>
        <taxon>Platyhelminthes</taxon>
        <taxon>Trematoda</taxon>
        <taxon>Digenea</taxon>
        <taxon>Strigeidida</taxon>
        <taxon>Schistosomatoidea</taxon>
        <taxon>Schistosomatidae</taxon>
        <taxon>Schistosoma</taxon>
    </lineage>
</organism>
<protein>
    <submittedName>
        <fullName evidence="2">Uncharacterized protein</fullName>
    </submittedName>
</protein>
<reference evidence="2" key="2">
    <citation type="submission" date="2023-11" db="UniProtKB">
        <authorList>
            <consortium name="WormBaseParasite"/>
        </authorList>
    </citation>
    <scope>IDENTIFICATION</scope>
</reference>
<evidence type="ECO:0000313" key="1">
    <source>
        <dbReference type="Proteomes" id="UP000050792"/>
    </source>
</evidence>
<accession>A0AA85FK86</accession>
<dbReference type="Proteomes" id="UP000050792">
    <property type="component" value="Unassembled WGS sequence"/>
</dbReference>
<sequence length="85" mass="10254">MLLVNNVSKNLIGQNVNYPKMMWELIMMKNPMNQIELKQKQKEIEFINYYIILLRNGIKYLTGTYTYIYISHLDEGMKSKEMMRL</sequence>
<dbReference type="WBParaSite" id="SRDH1_53380.1">
    <property type="protein sequence ID" value="SRDH1_53380.1"/>
    <property type="gene ID" value="SRDH1_53380"/>
</dbReference>
<keyword evidence="1" id="KW-1185">Reference proteome</keyword>
<dbReference type="AlphaFoldDB" id="A0AA85FK86"/>
<reference evidence="1" key="1">
    <citation type="submission" date="2022-06" db="EMBL/GenBank/DDBJ databases">
        <authorList>
            <person name="Berger JAMES D."/>
            <person name="Berger JAMES D."/>
        </authorList>
    </citation>
    <scope>NUCLEOTIDE SEQUENCE [LARGE SCALE GENOMIC DNA]</scope>
</reference>
<evidence type="ECO:0000313" key="2">
    <source>
        <dbReference type="WBParaSite" id="SRDH1_53380.1"/>
    </source>
</evidence>